<reference evidence="1" key="1">
    <citation type="submission" date="2017-07" db="EMBL/GenBank/DDBJ databases">
        <title>Taro Niue Genome Assembly and Annotation.</title>
        <authorList>
            <person name="Atibalentja N."/>
            <person name="Keating K."/>
            <person name="Fields C.J."/>
        </authorList>
    </citation>
    <scope>NUCLEOTIDE SEQUENCE</scope>
    <source>
        <strain evidence="1">Niue_2</strain>
        <tissue evidence="1">Leaf</tissue>
    </source>
</reference>
<protein>
    <submittedName>
        <fullName evidence="1">Uncharacterized protein</fullName>
    </submittedName>
</protein>
<comment type="caution">
    <text evidence="1">The sequence shown here is derived from an EMBL/GenBank/DDBJ whole genome shotgun (WGS) entry which is preliminary data.</text>
</comment>
<proteinExistence type="predicted"/>
<keyword evidence="2" id="KW-1185">Reference proteome</keyword>
<evidence type="ECO:0000313" key="2">
    <source>
        <dbReference type="Proteomes" id="UP000652761"/>
    </source>
</evidence>
<dbReference type="EMBL" id="NMUH01001664">
    <property type="protein sequence ID" value="MQL94359.1"/>
    <property type="molecule type" value="Genomic_DNA"/>
</dbReference>
<evidence type="ECO:0000313" key="1">
    <source>
        <dbReference type="EMBL" id="MQL94359.1"/>
    </source>
</evidence>
<accession>A0A843VT25</accession>
<organism evidence="1 2">
    <name type="scientific">Colocasia esculenta</name>
    <name type="common">Wild taro</name>
    <name type="synonym">Arum esculentum</name>
    <dbReference type="NCBI Taxonomy" id="4460"/>
    <lineage>
        <taxon>Eukaryota</taxon>
        <taxon>Viridiplantae</taxon>
        <taxon>Streptophyta</taxon>
        <taxon>Embryophyta</taxon>
        <taxon>Tracheophyta</taxon>
        <taxon>Spermatophyta</taxon>
        <taxon>Magnoliopsida</taxon>
        <taxon>Liliopsida</taxon>
        <taxon>Araceae</taxon>
        <taxon>Aroideae</taxon>
        <taxon>Colocasieae</taxon>
        <taxon>Colocasia</taxon>
    </lineage>
</organism>
<dbReference type="Proteomes" id="UP000652761">
    <property type="component" value="Unassembled WGS sequence"/>
</dbReference>
<sequence>MKNPARESTMEPKKRRKKKWRKAAIFYPLAPRGNLGTWIPHPEPPSSPLSSVIYPWARASSVGIASPIQRSRLWVPIWYLLFPSSWIGEKGDLGQERFQSPHGEY</sequence>
<gene>
    <name evidence="1" type="ORF">Taro_027013</name>
</gene>
<dbReference type="AlphaFoldDB" id="A0A843VT25"/>
<name>A0A843VT25_COLES</name>